<dbReference type="Pfam" id="PF13545">
    <property type="entry name" value="HTH_Crp_2"/>
    <property type="match status" value="1"/>
</dbReference>
<protein>
    <submittedName>
        <fullName evidence="6">Crp/Fnr family transcriptional regulator</fullName>
    </submittedName>
</protein>
<feature type="domain" description="Cyclic nucleotide-binding" evidence="4">
    <location>
        <begin position="27"/>
        <end position="105"/>
    </location>
</feature>
<evidence type="ECO:0000259" key="5">
    <source>
        <dbReference type="PROSITE" id="PS51063"/>
    </source>
</evidence>
<keyword evidence="1" id="KW-0805">Transcription regulation</keyword>
<dbReference type="PROSITE" id="PS51063">
    <property type="entry name" value="HTH_CRP_2"/>
    <property type="match status" value="1"/>
</dbReference>
<dbReference type="SUPFAM" id="SSF46785">
    <property type="entry name" value="Winged helix' DNA-binding domain"/>
    <property type="match status" value="1"/>
</dbReference>
<dbReference type="SMART" id="SM00419">
    <property type="entry name" value="HTH_CRP"/>
    <property type="match status" value="1"/>
</dbReference>
<dbReference type="AlphaFoldDB" id="A0A560LKR1"/>
<evidence type="ECO:0000256" key="3">
    <source>
        <dbReference type="ARBA" id="ARBA00023163"/>
    </source>
</evidence>
<dbReference type="EMBL" id="VITY01000008">
    <property type="protein sequence ID" value="TWB96116.1"/>
    <property type="molecule type" value="Genomic_DNA"/>
</dbReference>
<feature type="domain" description="HTH crp-type" evidence="5">
    <location>
        <begin position="157"/>
        <end position="231"/>
    </location>
</feature>
<dbReference type="InterPro" id="IPR018490">
    <property type="entry name" value="cNMP-bd_dom_sf"/>
</dbReference>
<dbReference type="PANTHER" id="PTHR24567">
    <property type="entry name" value="CRP FAMILY TRANSCRIPTIONAL REGULATORY PROTEIN"/>
    <property type="match status" value="1"/>
</dbReference>
<evidence type="ECO:0000313" key="7">
    <source>
        <dbReference type="Proteomes" id="UP000321304"/>
    </source>
</evidence>
<dbReference type="Gene3D" id="2.60.120.10">
    <property type="entry name" value="Jelly Rolls"/>
    <property type="match status" value="1"/>
</dbReference>
<dbReference type="GO" id="GO:0005829">
    <property type="term" value="C:cytosol"/>
    <property type="evidence" value="ECO:0007669"/>
    <property type="project" value="TreeGrafter"/>
</dbReference>
<dbReference type="InterPro" id="IPR012318">
    <property type="entry name" value="HTH_CRP"/>
</dbReference>
<proteinExistence type="predicted"/>
<gene>
    <name evidence="6" type="ORF">FBZ93_108158</name>
</gene>
<name>A0A560LKR1_9BRAD</name>
<organism evidence="6 7">
    <name type="scientific">Bradyrhizobium macuxiense</name>
    <dbReference type="NCBI Taxonomy" id="1755647"/>
    <lineage>
        <taxon>Bacteria</taxon>
        <taxon>Pseudomonadati</taxon>
        <taxon>Pseudomonadota</taxon>
        <taxon>Alphaproteobacteria</taxon>
        <taxon>Hyphomicrobiales</taxon>
        <taxon>Nitrobacteraceae</taxon>
        <taxon>Bradyrhizobium</taxon>
    </lineage>
</organism>
<evidence type="ECO:0000259" key="4">
    <source>
        <dbReference type="PROSITE" id="PS50042"/>
    </source>
</evidence>
<comment type="caution">
    <text evidence="6">The sequence shown here is derived from an EMBL/GenBank/DDBJ whole genome shotgun (WGS) entry which is preliminary data.</text>
</comment>
<sequence>MFDTRDKSSMPLSPPALLSKLARRLMLSPSDQKALLAAASPPRHVAKGDHLIEEGQKTTSLVILCSGMARSLRTLEDGSQQIVAIFVAGEALNPGELMFPRSRTAISALTPATSLPIPLEKLNQLVSERPTIARALWWETAAQAAIQQEWMVWLGRRSASVRLAHLLCEVSYRLQAGDQDAKDAFDLPLTQHELADILGLSTVHVNRTLQVLRSRNLIELSRNRLTIRDKAGLYEIAEFDIQYLSGLKQLDAGESQNA</sequence>
<accession>A0A560LKR1</accession>
<dbReference type="InterPro" id="IPR036390">
    <property type="entry name" value="WH_DNA-bd_sf"/>
</dbReference>
<dbReference type="GO" id="GO:0003700">
    <property type="term" value="F:DNA-binding transcription factor activity"/>
    <property type="evidence" value="ECO:0007669"/>
    <property type="project" value="TreeGrafter"/>
</dbReference>
<keyword evidence="2" id="KW-0238">DNA-binding</keyword>
<dbReference type="SMART" id="SM00100">
    <property type="entry name" value="cNMP"/>
    <property type="match status" value="1"/>
</dbReference>
<dbReference type="RefSeq" id="WP_246667587.1">
    <property type="nucleotide sequence ID" value="NZ_VITY01000008.1"/>
</dbReference>
<dbReference type="Pfam" id="PF00027">
    <property type="entry name" value="cNMP_binding"/>
    <property type="match status" value="1"/>
</dbReference>
<keyword evidence="3" id="KW-0804">Transcription</keyword>
<dbReference type="InterPro" id="IPR050397">
    <property type="entry name" value="Env_Response_Regulators"/>
</dbReference>
<dbReference type="GO" id="GO:0003677">
    <property type="term" value="F:DNA binding"/>
    <property type="evidence" value="ECO:0007669"/>
    <property type="project" value="UniProtKB-KW"/>
</dbReference>
<evidence type="ECO:0000313" key="6">
    <source>
        <dbReference type="EMBL" id="TWB96116.1"/>
    </source>
</evidence>
<dbReference type="PANTHER" id="PTHR24567:SF68">
    <property type="entry name" value="DNA-BINDING TRANSCRIPTIONAL DUAL REGULATOR CRP"/>
    <property type="match status" value="1"/>
</dbReference>
<keyword evidence="7" id="KW-1185">Reference proteome</keyword>
<dbReference type="CDD" id="cd00038">
    <property type="entry name" value="CAP_ED"/>
    <property type="match status" value="1"/>
</dbReference>
<dbReference type="Proteomes" id="UP000321304">
    <property type="component" value="Unassembled WGS sequence"/>
</dbReference>
<evidence type="ECO:0000256" key="2">
    <source>
        <dbReference type="ARBA" id="ARBA00023125"/>
    </source>
</evidence>
<evidence type="ECO:0000256" key="1">
    <source>
        <dbReference type="ARBA" id="ARBA00023015"/>
    </source>
</evidence>
<reference evidence="6 7" key="1">
    <citation type="submission" date="2019-06" db="EMBL/GenBank/DDBJ databases">
        <title>Genomic Encyclopedia of Type Strains, Phase IV (KMG-V): Genome sequencing to study the core and pangenomes of soil and plant-associated prokaryotes.</title>
        <authorList>
            <person name="Whitman W."/>
        </authorList>
    </citation>
    <scope>NUCLEOTIDE SEQUENCE [LARGE SCALE GENOMIC DNA]</scope>
    <source>
        <strain evidence="6 7">BR 10355</strain>
    </source>
</reference>
<dbReference type="InterPro" id="IPR000595">
    <property type="entry name" value="cNMP-bd_dom"/>
</dbReference>
<dbReference type="InterPro" id="IPR014710">
    <property type="entry name" value="RmlC-like_jellyroll"/>
</dbReference>
<dbReference type="PROSITE" id="PS50042">
    <property type="entry name" value="CNMP_BINDING_3"/>
    <property type="match status" value="1"/>
</dbReference>
<dbReference type="SUPFAM" id="SSF51206">
    <property type="entry name" value="cAMP-binding domain-like"/>
    <property type="match status" value="1"/>
</dbReference>